<dbReference type="AlphaFoldDB" id="A0A518GVA8"/>
<keyword evidence="2" id="KW-1185">Reference proteome</keyword>
<accession>A0A518GVA8</accession>
<evidence type="ECO:0008006" key="3">
    <source>
        <dbReference type="Google" id="ProtNLM"/>
    </source>
</evidence>
<dbReference type="KEGG" id="tpla:ElP_03530"/>
<proteinExistence type="predicted"/>
<dbReference type="EMBL" id="CP036426">
    <property type="protein sequence ID" value="QDV32520.1"/>
    <property type="molecule type" value="Genomic_DNA"/>
</dbReference>
<organism evidence="1 2">
    <name type="scientific">Tautonia plasticadhaerens</name>
    <dbReference type="NCBI Taxonomy" id="2527974"/>
    <lineage>
        <taxon>Bacteria</taxon>
        <taxon>Pseudomonadati</taxon>
        <taxon>Planctomycetota</taxon>
        <taxon>Planctomycetia</taxon>
        <taxon>Isosphaerales</taxon>
        <taxon>Isosphaeraceae</taxon>
        <taxon>Tautonia</taxon>
    </lineage>
</organism>
<dbReference type="Proteomes" id="UP000317835">
    <property type="component" value="Chromosome"/>
</dbReference>
<protein>
    <recommendedName>
        <fullName evidence="3">Methylated-DNA-[protein]-cysteine S-methyltransferase DNA binding domain-containing protein</fullName>
    </recommendedName>
</protein>
<evidence type="ECO:0000313" key="2">
    <source>
        <dbReference type="Proteomes" id="UP000317835"/>
    </source>
</evidence>
<evidence type="ECO:0000313" key="1">
    <source>
        <dbReference type="EMBL" id="QDV32520.1"/>
    </source>
</evidence>
<name>A0A518GVA8_9BACT</name>
<dbReference type="RefSeq" id="WP_145266671.1">
    <property type="nucleotide sequence ID" value="NZ_CP036426.1"/>
</dbReference>
<sequence length="121" mass="13366">MTDLDTLIRRAWPVLREAIRMGRTVTYTELAGRGGPPLNRRHLHRQLLIPLSARCRRAGLPDLSSLVVRKDTGQPGGGWHAMEPGAGPDPDRAWAEALERCLAFEWPREVPPALLGEGDGD</sequence>
<gene>
    <name evidence="1" type="ORF">ElP_03530</name>
</gene>
<dbReference type="OrthoDB" id="9802640at2"/>
<reference evidence="1 2" key="1">
    <citation type="submission" date="2019-02" db="EMBL/GenBank/DDBJ databases">
        <title>Deep-cultivation of Planctomycetes and their phenomic and genomic characterization uncovers novel biology.</title>
        <authorList>
            <person name="Wiegand S."/>
            <person name="Jogler M."/>
            <person name="Boedeker C."/>
            <person name="Pinto D."/>
            <person name="Vollmers J."/>
            <person name="Rivas-Marin E."/>
            <person name="Kohn T."/>
            <person name="Peeters S.H."/>
            <person name="Heuer A."/>
            <person name="Rast P."/>
            <person name="Oberbeckmann S."/>
            <person name="Bunk B."/>
            <person name="Jeske O."/>
            <person name="Meyerdierks A."/>
            <person name="Storesund J.E."/>
            <person name="Kallscheuer N."/>
            <person name="Luecker S."/>
            <person name="Lage O.M."/>
            <person name="Pohl T."/>
            <person name="Merkel B.J."/>
            <person name="Hornburger P."/>
            <person name="Mueller R.-W."/>
            <person name="Bruemmer F."/>
            <person name="Labrenz M."/>
            <person name="Spormann A.M."/>
            <person name="Op den Camp H."/>
            <person name="Overmann J."/>
            <person name="Amann R."/>
            <person name="Jetten M.S.M."/>
            <person name="Mascher T."/>
            <person name="Medema M.H."/>
            <person name="Devos D.P."/>
            <person name="Kaster A.-K."/>
            <person name="Ovreas L."/>
            <person name="Rohde M."/>
            <person name="Galperin M.Y."/>
            <person name="Jogler C."/>
        </authorList>
    </citation>
    <scope>NUCLEOTIDE SEQUENCE [LARGE SCALE GENOMIC DNA]</scope>
    <source>
        <strain evidence="1 2">ElP</strain>
    </source>
</reference>